<sequence>MHVAKRKVGRSIWRFLWMFIVPPEGHRIAVTPAGFVHMMVCVGLMSAAYASSSNNILFMALSLVLSTLILSGLLSWMNFRGGRWRVLLPAHFRVEEPAPITVELWNTKRVLPTCCLWVKVRSSKQKDWERLYLEERLDPDQQAKLEWLFTPRERGVEEVQISGLESQFPFGFLRKTMGAGVTRTIVVTPRRIDYEFRSPVGHRGHQLGAFTRRPGAGAELMNIRRYQRGDPQRVVHWKATARLRQLMVRQMEEENRDGFIVFVETPASIWQEAAQFEKLCSFAASLAEDLFREGRLVGVAINDQPLLVVKRLHDLQLFLEMLARATPTSSYQSAGEHYGGNLITFKPGAKQQVHAYLSGNLSGSA</sequence>
<comment type="caution">
    <text evidence="3">The sequence shown here is derived from an EMBL/GenBank/DDBJ whole genome shotgun (WGS) entry which is preliminary data.</text>
</comment>
<name>A0A8J3DDW7_9BACT</name>
<evidence type="ECO:0000259" key="2">
    <source>
        <dbReference type="Pfam" id="PF01882"/>
    </source>
</evidence>
<gene>
    <name evidence="3" type="ORF">GCM10007047_25970</name>
</gene>
<reference evidence="3" key="2">
    <citation type="submission" date="2020-09" db="EMBL/GenBank/DDBJ databases">
        <authorList>
            <person name="Sun Q."/>
            <person name="Kim S."/>
        </authorList>
    </citation>
    <scope>NUCLEOTIDE SEQUENCE</scope>
    <source>
        <strain evidence="3">KCTC 12870</strain>
    </source>
</reference>
<organism evidence="3 4">
    <name type="scientific">Cerasicoccus arenae</name>
    <dbReference type="NCBI Taxonomy" id="424488"/>
    <lineage>
        <taxon>Bacteria</taxon>
        <taxon>Pseudomonadati</taxon>
        <taxon>Verrucomicrobiota</taxon>
        <taxon>Opitutia</taxon>
        <taxon>Puniceicoccales</taxon>
        <taxon>Cerasicoccaceae</taxon>
        <taxon>Cerasicoccus</taxon>
    </lineage>
</organism>
<evidence type="ECO:0000256" key="1">
    <source>
        <dbReference type="SAM" id="Phobius"/>
    </source>
</evidence>
<evidence type="ECO:0000313" key="4">
    <source>
        <dbReference type="Proteomes" id="UP000642829"/>
    </source>
</evidence>
<dbReference type="Proteomes" id="UP000642829">
    <property type="component" value="Unassembled WGS sequence"/>
</dbReference>
<accession>A0A8J3DDW7</accession>
<feature type="transmembrane region" description="Helical" evidence="1">
    <location>
        <begin position="28"/>
        <end position="50"/>
    </location>
</feature>
<dbReference type="PANTHER" id="PTHR34351">
    <property type="entry name" value="SLR1927 PROTEIN-RELATED"/>
    <property type="match status" value="1"/>
</dbReference>
<evidence type="ECO:0000313" key="3">
    <source>
        <dbReference type="EMBL" id="GHC07633.1"/>
    </source>
</evidence>
<feature type="domain" description="DUF58" evidence="2">
    <location>
        <begin position="223"/>
        <end position="304"/>
    </location>
</feature>
<keyword evidence="1" id="KW-0472">Membrane</keyword>
<dbReference type="InterPro" id="IPR002881">
    <property type="entry name" value="DUF58"/>
</dbReference>
<protein>
    <recommendedName>
        <fullName evidence="2">DUF58 domain-containing protein</fullName>
    </recommendedName>
</protein>
<reference evidence="3" key="1">
    <citation type="journal article" date="2014" name="Int. J. Syst. Evol. Microbiol.">
        <title>Complete genome sequence of Corynebacterium casei LMG S-19264T (=DSM 44701T), isolated from a smear-ripened cheese.</title>
        <authorList>
            <consortium name="US DOE Joint Genome Institute (JGI-PGF)"/>
            <person name="Walter F."/>
            <person name="Albersmeier A."/>
            <person name="Kalinowski J."/>
            <person name="Ruckert C."/>
        </authorList>
    </citation>
    <scope>NUCLEOTIDE SEQUENCE</scope>
    <source>
        <strain evidence="3">KCTC 12870</strain>
    </source>
</reference>
<dbReference type="PANTHER" id="PTHR34351:SF1">
    <property type="entry name" value="SLR1927 PROTEIN"/>
    <property type="match status" value="1"/>
</dbReference>
<proteinExistence type="predicted"/>
<feature type="transmembrane region" description="Helical" evidence="1">
    <location>
        <begin position="56"/>
        <end position="76"/>
    </location>
</feature>
<keyword evidence="1" id="KW-1133">Transmembrane helix</keyword>
<dbReference type="AlphaFoldDB" id="A0A8J3DDW7"/>
<keyword evidence="1" id="KW-0812">Transmembrane</keyword>
<dbReference type="Pfam" id="PF01882">
    <property type="entry name" value="DUF58"/>
    <property type="match status" value="1"/>
</dbReference>
<keyword evidence="4" id="KW-1185">Reference proteome</keyword>
<dbReference type="EMBL" id="BMXG01000018">
    <property type="protein sequence ID" value="GHC07633.1"/>
    <property type="molecule type" value="Genomic_DNA"/>
</dbReference>